<dbReference type="Proteomes" id="UP000001880">
    <property type="component" value="Chromosome"/>
</dbReference>
<dbReference type="InterPro" id="IPR011936">
    <property type="entry name" value="Myxo_disulph_rpt"/>
</dbReference>
<gene>
    <name evidence="4" type="ordered locus">Hoch_1332</name>
</gene>
<keyword evidence="2" id="KW-0677">Repeat</keyword>
<evidence type="ECO:0000256" key="2">
    <source>
        <dbReference type="ARBA" id="ARBA00022737"/>
    </source>
</evidence>
<proteinExistence type="predicted"/>
<name>D0LTJ4_HALO1</name>
<dbReference type="NCBIfam" id="TIGR02232">
    <property type="entry name" value="myxo_disulf_rpt"/>
    <property type="match status" value="1"/>
</dbReference>
<dbReference type="AlphaFoldDB" id="D0LTJ4"/>
<keyword evidence="3" id="KW-1015">Disulfide bond</keyword>
<keyword evidence="5" id="KW-1185">Reference proteome</keyword>
<organism evidence="4 5">
    <name type="scientific">Haliangium ochraceum (strain DSM 14365 / JCM 11303 / SMP-2)</name>
    <dbReference type="NCBI Taxonomy" id="502025"/>
    <lineage>
        <taxon>Bacteria</taxon>
        <taxon>Pseudomonadati</taxon>
        <taxon>Myxococcota</taxon>
        <taxon>Polyangia</taxon>
        <taxon>Haliangiales</taxon>
        <taxon>Kofleriaceae</taxon>
        <taxon>Haliangium</taxon>
    </lineage>
</organism>
<evidence type="ECO:0000256" key="3">
    <source>
        <dbReference type="ARBA" id="ARBA00023157"/>
    </source>
</evidence>
<evidence type="ECO:0000313" key="5">
    <source>
        <dbReference type="Proteomes" id="UP000001880"/>
    </source>
</evidence>
<dbReference type="HOGENOM" id="CLU_882146_0_0_7"/>
<dbReference type="eggNOG" id="COG5184">
    <property type="taxonomic scope" value="Bacteria"/>
</dbReference>
<reference evidence="4 5" key="1">
    <citation type="journal article" date="2010" name="Stand. Genomic Sci.">
        <title>Complete genome sequence of Haliangium ochraceum type strain (SMP-2).</title>
        <authorList>
            <consortium name="US DOE Joint Genome Institute (JGI-PGF)"/>
            <person name="Ivanova N."/>
            <person name="Daum C."/>
            <person name="Lang E."/>
            <person name="Abt B."/>
            <person name="Kopitz M."/>
            <person name="Saunders E."/>
            <person name="Lapidus A."/>
            <person name="Lucas S."/>
            <person name="Glavina Del Rio T."/>
            <person name="Nolan M."/>
            <person name="Tice H."/>
            <person name="Copeland A."/>
            <person name="Cheng J.F."/>
            <person name="Chen F."/>
            <person name="Bruce D."/>
            <person name="Goodwin L."/>
            <person name="Pitluck S."/>
            <person name="Mavromatis K."/>
            <person name="Pati A."/>
            <person name="Mikhailova N."/>
            <person name="Chen A."/>
            <person name="Palaniappan K."/>
            <person name="Land M."/>
            <person name="Hauser L."/>
            <person name="Chang Y.J."/>
            <person name="Jeffries C.D."/>
            <person name="Detter J.C."/>
            <person name="Brettin T."/>
            <person name="Rohde M."/>
            <person name="Goker M."/>
            <person name="Bristow J."/>
            <person name="Markowitz V."/>
            <person name="Eisen J.A."/>
            <person name="Hugenholtz P."/>
            <person name="Kyrpides N.C."/>
            <person name="Klenk H.P."/>
        </authorList>
    </citation>
    <scope>NUCLEOTIDE SEQUENCE [LARGE SCALE GENOMIC DNA]</scope>
    <source>
        <strain evidence="5">DSM 14365 / CIP 107738 / JCM 11303 / AJ 13395 / SMP-2</strain>
    </source>
</reference>
<accession>D0LTJ4</accession>
<keyword evidence="1" id="KW-0732">Signal</keyword>
<sequence length="315" mass="31628">MLNGDESDVDCGGAECEACGDGAICEEHDDCTSGFCDGERCAVASCGDGVVQGQEVCDTQGASAECDADCTLPACDDGVFNPAAEDCESNGVNAADCDLDCTVPECGDGVFNPVAEDCESNGANVADCDADCTTPACNDGVFNPAAEECESNGVNSANCDADCTAPVCGDGFLNFAAGEQCDDGNVADNDGCTGECQLEFQFAGFASWNQTAVQDNDAQQDALMNAACNAAFPGSSAASMDALASGSIPGLPSTNTSGQFLVGTCPGCVGRAHASCVEGHARNCVTPDGPFAPPFVDNCHTSLRSTACVVGVSSQ</sequence>
<dbReference type="KEGG" id="hoh:Hoch_1332"/>
<evidence type="ECO:0000256" key="1">
    <source>
        <dbReference type="ARBA" id="ARBA00022729"/>
    </source>
</evidence>
<protein>
    <submittedName>
        <fullName evidence="4">Cysteine-rich repeat protein</fullName>
    </submittedName>
</protein>
<evidence type="ECO:0000313" key="4">
    <source>
        <dbReference type="EMBL" id="ACY13889.1"/>
    </source>
</evidence>
<dbReference type="RefSeq" id="WP_012826498.1">
    <property type="nucleotide sequence ID" value="NC_013440.1"/>
</dbReference>
<dbReference type="EMBL" id="CP001804">
    <property type="protein sequence ID" value="ACY13889.1"/>
    <property type="molecule type" value="Genomic_DNA"/>
</dbReference>